<feature type="compositionally biased region" description="Polar residues" evidence="6">
    <location>
        <begin position="569"/>
        <end position="578"/>
    </location>
</feature>
<evidence type="ECO:0000256" key="2">
    <source>
        <dbReference type="ARBA" id="ARBA00023054"/>
    </source>
</evidence>
<evidence type="ECO:0000313" key="11">
    <source>
        <dbReference type="RefSeq" id="XP_017666413.1"/>
    </source>
</evidence>
<dbReference type="RefSeq" id="XP_017666414.1">
    <property type="nucleotide sequence ID" value="XM_017810925.1"/>
</dbReference>
<dbReference type="RefSeq" id="XP_017666415.1">
    <property type="nucleotide sequence ID" value="XM_017810926.1"/>
</dbReference>
<keyword evidence="2 5" id="KW-0175">Coiled coil</keyword>
<dbReference type="PANTHER" id="PTHR16650:SF9">
    <property type="entry name" value="LEBERCILIN-LIKE PROTEIN"/>
    <property type="match status" value="1"/>
</dbReference>
<dbReference type="PANTHER" id="PTHR16650">
    <property type="entry name" value="C21ORF13-RELATED"/>
    <property type="match status" value="1"/>
</dbReference>
<evidence type="ECO:0000313" key="8">
    <source>
        <dbReference type="Proteomes" id="UP000504624"/>
    </source>
</evidence>
<evidence type="ECO:0000256" key="5">
    <source>
        <dbReference type="SAM" id="Coils"/>
    </source>
</evidence>
<dbReference type="Proteomes" id="UP000504624">
    <property type="component" value="Unplaced"/>
</dbReference>
<evidence type="ECO:0000313" key="13">
    <source>
        <dbReference type="RefSeq" id="XP_017666415.1"/>
    </source>
</evidence>
<dbReference type="CTD" id="150082"/>
<protein>
    <recommendedName>
        <fullName evidence="3">Lebercilin-like protein</fullName>
    </recommendedName>
    <alternativeName>
        <fullName evidence="4">Leber congenital amaurosis 5-like protein</fullName>
    </alternativeName>
</protein>
<feature type="compositionally biased region" description="Polar residues" evidence="6">
    <location>
        <begin position="369"/>
        <end position="383"/>
    </location>
</feature>
<evidence type="ECO:0000313" key="17">
    <source>
        <dbReference type="RefSeq" id="XP_017666420.1"/>
    </source>
</evidence>
<dbReference type="OrthoDB" id="2123794at2759"/>
<dbReference type="InterPro" id="IPR026188">
    <property type="entry name" value="Lebercilin-like"/>
</dbReference>
<reference evidence="9 10" key="1">
    <citation type="submission" date="2025-04" db="UniProtKB">
        <authorList>
            <consortium name="RefSeq"/>
        </authorList>
    </citation>
    <scope>IDENTIFICATION</scope>
</reference>
<feature type="region of interest" description="Disordered" evidence="6">
    <location>
        <begin position="560"/>
        <end position="585"/>
    </location>
</feature>
<accession>A0A6J0GWP0</accession>
<dbReference type="RefSeq" id="XP_017666418.1">
    <property type="nucleotide sequence ID" value="XM_017810929.1"/>
</dbReference>
<feature type="compositionally biased region" description="Basic and acidic residues" evidence="6">
    <location>
        <begin position="398"/>
        <end position="417"/>
    </location>
</feature>
<dbReference type="RefSeq" id="XP_017666421.1">
    <property type="nucleotide sequence ID" value="XM_017810932.1"/>
</dbReference>
<organism evidence="8 19">
    <name type="scientific">Lepidothrix coronata</name>
    <name type="common">blue-crowned manakin</name>
    <dbReference type="NCBI Taxonomy" id="321398"/>
    <lineage>
        <taxon>Eukaryota</taxon>
        <taxon>Metazoa</taxon>
        <taxon>Chordata</taxon>
        <taxon>Craniata</taxon>
        <taxon>Vertebrata</taxon>
        <taxon>Euteleostomi</taxon>
        <taxon>Archelosauria</taxon>
        <taxon>Archosauria</taxon>
        <taxon>Dinosauria</taxon>
        <taxon>Saurischia</taxon>
        <taxon>Theropoda</taxon>
        <taxon>Coelurosauria</taxon>
        <taxon>Aves</taxon>
        <taxon>Neognathae</taxon>
        <taxon>Neoaves</taxon>
        <taxon>Telluraves</taxon>
        <taxon>Australaves</taxon>
        <taxon>Passeriformes</taxon>
        <taxon>Pipridae</taxon>
        <taxon>Lepidothrix</taxon>
    </lineage>
</organism>
<dbReference type="Pfam" id="PF15619">
    <property type="entry name" value="Lebercilin"/>
    <property type="match status" value="1"/>
</dbReference>
<dbReference type="RefSeq" id="XP_017666420.1">
    <property type="nucleotide sequence ID" value="XM_017810931.1"/>
</dbReference>
<dbReference type="RefSeq" id="XP_017666412.1">
    <property type="nucleotide sequence ID" value="XM_017810923.1"/>
</dbReference>
<feature type="compositionally biased region" description="Basic and acidic residues" evidence="6">
    <location>
        <begin position="342"/>
        <end position="359"/>
    </location>
</feature>
<feature type="compositionally biased region" description="Basic and acidic residues" evidence="6">
    <location>
        <begin position="526"/>
        <end position="536"/>
    </location>
</feature>
<evidence type="ECO:0000313" key="9">
    <source>
        <dbReference type="RefSeq" id="XP_017666411.1"/>
    </source>
</evidence>
<dbReference type="RefSeq" id="XP_017666411.1">
    <property type="nucleotide sequence ID" value="XM_017810922.1"/>
</dbReference>
<evidence type="ECO:0000259" key="7">
    <source>
        <dbReference type="Pfam" id="PF15619"/>
    </source>
</evidence>
<feature type="compositionally biased region" description="Basic residues" evidence="6">
    <location>
        <begin position="52"/>
        <end position="61"/>
    </location>
</feature>
<dbReference type="InterPro" id="IPR028933">
    <property type="entry name" value="Lebercilin_dom"/>
</dbReference>
<keyword evidence="8" id="KW-1185">Reference proteome</keyword>
<feature type="region of interest" description="Disordered" evidence="6">
    <location>
        <begin position="52"/>
        <end position="77"/>
    </location>
</feature>
<dbReference type="AlphaFoldDB" id="A0A6J0GWP0"/>
<evidence type="ECO:0000256" key="4">
    <source>
        <dbReference type="ARBA" id="ARBA00041402"/>
    </source>
</evidence>
<feature type="compositionally biased region" description="Acidic residues" evidence="6">
    <location>
        <begin position="433"/>
        <end position="442"/>
    </location>
</feature>
<dbReference type="GO" id="GO:0005930">
    <property type="term" value="C:axoneme"/>
    <property type="evidence" value="ECO:0007669"/>
    <property type="project" value="TreeGrafter"/>
</dbReference>
<dbReference type="GeneID" id="108495334"/>
<feature type="domain" description="Lebercilin" evidence="7">
    <location>
        <begin position="102"/>
        <end position="293"/>
    </location>
</feature>
<gene>
    <name evidence="9 10 11 12 13 14 15 16 17 18 19 20" type="primary">LCA5L</name>
</gene>
<dbReference type="RefSeq" id="XP_017666417.1">
    <property type="nucleotide sequence ID" value="XM_017810928.1"/>
</dbReference>
<comment type="similarity">
    <text evidence="1">Belongs to the LCA5 family.</text>
</comment>
<evidence type="ECO:0000313" key="19">
    <source>
        <dbReference type="RefSeq" id="XP_017666422.1"/>
    </source>
</evidence>
<evidence type="ECO:0000313" key="20">
    <source>
        <dbReference type="RefSeq" id="XP_017666423.1"/>
    </source>
</evidence>
<evidence type="ECO:0000313" key="15">
    <source>
        <dbReference type="RefSeq" id="XP_017666417.1"/>
    </source>
</evidence>
<evidence type="ECO:0000313" key="18">
    <source>
        <dbReference type="RefSeq" id="XP_017666421.1"/>
    </source>
</evidence>
<dbReference type="RefSeq" id="XP_017666416.1">
    <property type="nucleotide sequence ID" value="XM_017810927.1"/>
</dbReference>
<evidence type="ECO:0000313" key="16">
    <source>
        <dbReference type="RefSeq" id="XP_017666418.1"/>
    </source>
</evidence>
<evidence type="ECO:0000313" key="10">
    <source>
        <dbReference type="RefSeq" id="XP_017666412.1"/>
    </source>
</evidence>
<dbReference type="RefSeq" id="XP_017666422.1">
    <property type="nucleotide sequence ID" value="XM_017810933.1"/>
</dbReference>
<evidence type="ECO:0000313" key="12">
    <source>
        <dbReference type="RefSeq" id="XP_017666414.1"/>
    </source>
</evidence>
<evidence type="ECO:0000256" key="6">
    <source>
        <dbReference type="SAM" id="MobiDB-lite"/>
    </source>
</evidence>
<dbReference type="RefSeq" id="XP_017666413.1">
    <property type="nucleotide sequence ID" value="XM_017810924.1"/>
</dbReference>
<dbReference type="RefSeq" id="XP_017666423.1">
    <property type="nucleotide sequence ID" value="XM_017810934.1"/>
</dbReference>
<feature type="coiled-coil region" evidence="5">
    <location>
        <begin position="219"/>
        <end position="292"/>
    </location>
</feature>
<evidence type="ECO:0000256" key="3">
    <source>
        <dbReference type="ARBA" id="ARBA00041189"/>
    </source>
</evidence>
<evidence type="ECO:0000256" key="1">
    <source>
        <dbReference type="ARBA" id="ARBA00010229"/>
    </source>
</evidence>
<feature type="region of interest" description="Disordered" evidence="6">
    <location>
        <begin position="339"/>
        <end position="540"/>
    </location>
</feature>
<proteinExistence type="inferred from homology"/>
<evidence type="ECO:0000313" key="14">
    <source>
        <dbReference type="RefSeq" id="XP_017666416.1"/>
    </source>
</evidence>
<sequence length="585" mass="65793">MIFGHPAEKIQGNIFPLTFPRTLPVIDPGTVRASQPLATTGTEEKKTQKYGKKRMGKKKKGQCLFPQGDKKGGRRFPAPKTHHCSCLTLQSNVTSQDKNAAAQRIASARLHKIKELKNEIFDLQRKIEASSLENHALRQLQWRQSKAIGRYKSSESYFEDLAARHYVEVRNLRDLLRMSQESERSTSKELRKVEAELLRVKDALQALLVLSEDKGLAGREELHRRLSVLTEKLEAKDEEIQSLERQLKLNNNTFNRQLASESRKALEAGIITRNLKMEINSLHQKIKEKDRQLYIKNIYANRMPKTLKDRIDLGPQEQSLSVNRAVQVDKESFRALLLSQHQDTEKSPIQLIKEKKSSEDKDEEAAANEVNSDAQRTENQSTKKAPVPKTSNRAHRGFMKEKEKETELLKQELKNLMKTEQGPQSVGVKDNNQEGDAEEEFEKGEKPEEQQINSGKEGKEGAIPNKTPVRPKKKYTFSEAIENLHQGLHTSGRNPKAGSQGQAGQGCTETAESRGKNSFGLYEPSFGKDTKPRQEDGAAGAEGLAHVAFAERKKQLMKELFGAGAAQRDNPSSSNTRGTKCKDAG</sequence>
<dbReference type="GO" id="GO:0042073">
    <property type="term" value="P:intraciliary transport"/>
    <property type="evidence" value="ECO:0007669"/>
    <property type="project" value="TreeGrafter"/>
</dbReference>
<name>A0A6J0GWP0_9PASS</name>
<feature type="compositionally biased region" description="Polar residues" evidence="6">
    <location>
        <begin position="488"/>
        <end position="510"/>
    </location>
</feature>